<dbReference type="EMBL" id="VMNF01000005">
    <property type="protein sequence ID" value="TXC07733.1"/>
    <property type="molecule type" value="Genomic_DNA"/>
</dbReference>
<comment type="caution">
    <text evidence="1">The sequence shown here is derived from an EMBL/GenBank/DDBJ whole genome shotgun (WGS) entry which is preliminary data.</text>
</comment>
<evidence type="ECO:0000313" key="2">
    <source>
        <dbReference type="Proteomes" id="UP000321331"/>
    </source>
</evidence>
<dbReference type="Proteomes" id="UP000321331">
    <property type="component" value="Unassembled WGS sequence"/>
</dbReference>
<gene>
    <name evidence="1" type="ORF">FocTR4_00003405</name>
</gene>
<proteinExistence type="predicted"/>
<accession>A0A5C6TA72</accession>
<dbReference type="AlphaFoldDB" id="A0A5C6TA72"/>
<name>A0A5C6TA72_FUSOC</name>
<organism evidence="1 2">
    <name type="scientific">Fusarium oxysporum f. sp. cubense</name>
    <dbReference type="NCBI Taxonomy" id="61366"/>
    <lineage>
        <taxon>Eukaryota</taxon>
        <taxon>Fungi</taxon>
        <taxon>Dikarya</taxon>
        <taxon>Ascomycota</taxon>
        <taxon>Pezizomycotina</taxon>
        <taxon>Sordariomycetes</taxon>
        <taxon>Hypocreomycetidae</taxon>
        <taxon>Hypocreales</taxon>
        <taxon>Nectriaceae</taxon>
        <taxon>Fusarium</taxon>
        <taxon>Fusarium oxysporum species complex</taxon>
    </lineage>
</organism>
<sequence>MMWMDTKRKFYHGTLALDNQTRQRILLRATLAVGAVTVKPMVNNQATLRPISMPRTSTLLSFRNHTGMNSKADYHSMTVMLLIKKILMETAPDWMSLRR</sequence>
<evidence type="ECO:0000313" key="1">
    <source>
        <dbReference type="EMBL" id="TXC07733.1"/>
    </source>
</evidence>
<reference evidence="1 2" key="1">
    <citation type="submission" date="2019-07" db="EMBL/GenBank/DDBJ databases">
        <title>The First High-Quality Draft Genome Sequence of the Causal Agent of the Current Panama Disease Epidemic.</title>
        <authorList>
            <person name="Warmington R.J."/>
            <person name="Kay W."/>
            <person name="Jeffries A."/>
            <person name="Bebber D."/>
            <person name="Moore K."/>
            <person name="Studholme D.J."/>
        </authorList>
    </citation>
    <scope>NUCLEOTIDE SEQUENCE [LARGE SCALE GENOMIC DNA]</scope>
    <source>
        <strain evidence="1 2">TR4</strain>
    </source>
</reference>
<protein>
    <submittedName>
        <fullName evidence="1">Uncharacterized protein</fullName>
    </submittedName>
</protein>